<dbReference type="KEGG" id="nano:G5V58_03955"/>
<dbReference type="Pfam" id="PF13589">
    <property type="entry name" value="HATPase_c_3"/>
    <property type="match status" value="1"/>
</dbReference>
<organism evidence="1 2">
    <name type="scientific">Nocardioides anomalus</name>
    <dbReference type="NCBI Taxonomy" id="2712223"/>
    <lineage>
        <taxon>Bacteria</taxon>
        <taxon>Bacillati</taxon>
        <taxon>Actinomycetota</taxon>
        <taxon>Actinomycetes</taxon>
        <taxon>Propionibacteriales</taxon>
        <taxon>Nocardioidaceae</taxon>
        <taxon>Nocardioides</taxon>
    </lineage>
</organism>
<dbReference type="EMBL" id="CP049257">
    <property type="protein sequence ID" value="QIG45742.1"/>
    <property type="molecule type" value="Genomic_DNA"/>
</dbReference>
<accession>A0A6G6WKK5</accession>
<dbReference type="Gene3D" id="3.30.565.10">
    <property type="entry name" value="Histidine kinase-like ATPase, C-terminal domain"/>
    <property type="match status" value="1"/>
</dbReference>
<dbReference type="Proteomes" id="UP000502996">
    <property type="component" value="Chromosome"/>
</dbReference>
<protein>
    <recommendedName>
        <fullName evidence="3">ATP-binding protein</fullName>
    </recommendedName>
</protein>
<reference evidence="1 2" key="1">
    <citation type="submission" date="2020-02" db="EMBL/GenBank/DDBJ databases">
        <title>Full genome sequence of Nocardioides sp. R-3366.</title>
        <authorList>
            <person name="Im W.-T."/>
        </authorList>
    </citation>
    <scope>NUCLEOTIDE SEQUENCE [LARGE SCALE GENOMIC DNA]</scope>
    <source>
        <strain evidence="1 2">R-3366</strain>
    </source>
</reference>
<name>A0A6G6WKK5_9ACTN</name>
<dbReference type="SUPFAM" id="SSF55874">
    <property type="entry name" value="ATPase domain of HSP90 chaperone/DNA topoisomerase II/histidine kinase"/>
    <property type="match status" value="1"/>
</dbReference>
<evidence type="ECO:0000313" key="1">
    <source>
        <dbReference type="EMBL" id="QIG45742.1"/>
    </source>
</evidence>
<dbReference type="AlphaFoldDB" id="A0A6G6WKK5"/>
<sequence>MTWNSIDAEASRVDVTLVRDEADAIKKVVISDDGRGIDRDEVEGTFGEGELMEAHQRIH</sequence>
<dbReference type="InterPro" id="IPR036890">
    <property type="entry name" value="HATPase_C_sf"/>
</dbReference>
<keyword evidence="2" id="KW-1185">Reference proteome</keyword>
<gene>
    <name evidence="1" type="ORF">G5V58_03955</name>
</gene>
<evidence type="ECO:0008006" key="3">
    <source>
        <dbReference type="Google" id="ProtNLM"/>
    </source>
</evidence>
<evidence type="ECO:0000313" key="2">
    <source>
        <dbReference type="Proteomes" id="UP000502996"/>
    </source>
</evidence>
<proteinExistence type="predicted"/>